<keyword evidence="2" id="KW-1185">Reference proteome</keyword>
<dbReference type="Proteomes" id="UP001375743">
    <property type="component" value="Unassembled WGS sequence"/>
</dbReference>
<proteinExistence type="predicted"/>
<comment type="caution">
    <text evidence="1">The sequence shown here is derived from an EMBL/GenBank/DDBJ whole genome shotgun (WGS) entry which is preliminary data.</text>
</comment>
<accession>A0ABU8XUL5</accession>
<organism evidence="1 2">
    <name type="scientific">Benzoatithermus flavus</name>
    <dbReference type="NCBI Taxonomy" id="3108223"/>
    <lineage>
        <taxon>Bacteria</taxon>
        <taxon>Pseudomonadati</taxon>
        <taxon>Pseudomonadota</taxon>
        <taxon>Alphaproteobacteria</taxon>
        <taxon>Geminicoccales</taxon>
        <taxon>Geminicoccaceae</taxon>
        <taxon>Benzoatithermus</taxon>
    </lineage>
</organism>
<dbReference type="EMBL" id="JBBLZC010000019">
    <property type="protein sequence ID" value="MEK0084892.1"/>
    <property type="molecule type" value="Genomic_DNA"/>
</dbReference>
<protein>
    <submittedName>
        <fullName evidence="1">Uncharacterized protein</fullName>
    </submittedName>
</protein>
<name>A0ABU8XUL5_9PROT</name>
<sequence length="94" mass="10448">MGEPDPELYRIAVKCLPESRGGSTYMWSLAPGARLKITRPENHPEFAFAAELRERIGDRLELFVSEEGRRIDVAAEIGWLAPDGGSMSADRSRS</sequence>
<evidence type="ECO:0000313" key="1">
    <source>
        <dbReference type="EMBL" id="MEK0084892.1"/>
    </source>
</evidence>
<reference evidence="1 2" key="1">
    <citation type="submission" date="2024-01" db="EMBL/GenBank/DDBJ databases">
        <title>Multi-omics insights into the function and evolution of sodium benzoate biodegradation pathways in Benzoatithermus flavus gen. nov., sp. nov. from hot spring.</title>
        <authorList>
            <person name="Hu C.-J."/>
            <person name="Li W.-J."/>
        </authorList>
    </citation>
    <scope>NUCLEOTIDE SEQUENCE [LARGE SCALE GENOMIC DNA]</scope>
    <source>
        <strain evidence="1 2">SYSU G07066</strain>
    </source>
</reference>
<dbReference type="RefSeq" id="WP_418160738.1">
    <property type="nucleotide sequence ID" value="NZ_JBBLZC010000019.1"/>
</dbReference>
<evidence type="ECO:0000313" key="2">
    <source>
        <dbReference type="Proteomes" id="UP001375743"/>
    </source>
</evidence>
<dbReference type="InterPro" id="IPR017938">
    <property type="entry name" value="Riboflavin_synthase-like_b-brl"/>
</dbReference>
<dbReference type="SUPFAM" id="SSF63380">
    <property type="entry name" value="Riboflavin synthase domain-like"/>
    <property type="match status" value="1"/>
</dbReference>
<gene>
    <name evidence="1" type="ORF">U1T56_17200</name>
</gene>